<protein>
    <submittedName>
        <fullName evidence="2">PDZ domain-containing protein</fullName>
    </submittedName>
</protein>
<dbReference type="Proteomes" id="UP000887579">
    <property type="component" value="Unplaced"/>
</dbReference>
<proteinExistence type="predicted"/>
<organism evidence="1 2">
    <name type="scientific">Panagrolaimus sp. ES5</name>
    <dbReference type="NCBI Taxonomy" id="591445"/>
    <lineage>
        <taxon>Eukaryota</taxon>
        <taxon>Metazoa</taxon>
        <taxon>Ecdysozoa</taxon>
        <taxon>Nematoda</taxon>
        <taxon>Chromadorea</taxon>
        <taxon>Rhabditida</taxon>
        <taxon>Tylenchina</taxon>
        <taxon>Panagrolaimomorpha</taxon>
        <taxon>Panagrolaimoidea</taxon>
        <taxon>Panagrolaimidae</taxon>
        <taxon>Panagrolaimus</taxon>
    </lineage>
</organism>
<sequence>MATKDFSFTSDKILGNALDDQFNNLNLNQNDKSIDSDLNTIKNGTSKTFDNLAFFKNAEKENLIVEKDSSVNNSTLSLHIAAYENSSDSDGKKEEERGSKIKKQLKEVFPGFIQYRYDIPRQQENQKNESEMMQFKASQKLLDPNQAAIRTSSSSSLGTTSKSVSSTSTAIPGTFKHIRTREYFFNDEEKVAIDTENTECSQILLLPQTPSRSNSDEESSRGIVQPGFESGSKSPATTTASSTLPKSATTTPTTTISSSSSSNPETAANSGNDDEDTRIELENRKRYEVKRIKIVFNSNKTGKIKVTQCRIGKTLQVFKFVPDGNSIFNKYLRNTDEIRSIDGVAVTSANQASTTAATAYAKRLDFFMEVNRLRSA</sequence>
<name>A0AC34GS99_9BILA</name>
<evidence type="ECO:0000313" key="2">
    <source>
        <dbReference type="WBParaSite" id="ES5_v2.g7566.t1"/>
    </source>
</evidence>
<dbReference type="WBParaSite" id="ES5_v2.g7566.t1">
    <property type="protein sequence ID" value="ES5_v2.g7566.t1"/>
    <property type="gene ID" value="ES5_v2.g7566"/>
</dbReference>
<accession>A0AC34GS99</accession>
<evidence type="ECO:0000313" key="1">
    <source>
        <dbReference type="Proteomes" id="UP000887579"/>
    </source>
</evidence>
<reference evidence="2" key="1">
    <citation type="submission" date="2022-11" db="UniProtKB">
        <authorList>
            <consortium name="WormBaseParasite"/>
        </authorList>
    </citation>
    <scope>IDENTIFICATION</scope>
</reference>